<sequence length="497" mass="55999">MKELPQENQPKKKVFFYIHGGGFMVGAASHFIPGTWVKMYDDVIVVTINYRLGILGFLSSGDETSLGNYGLWDQVLALRWVQRHIASFGGDPDDVTLSGESAGAAAAHILSISPFGKGLFTKVWTQSGSATFISRDLSSPLQDVLKFAATVGCWSGSTDDSLDVDGIRKVVGCLREKPEEAFVKYVPFNMTSFIFSPRVDRMLIPNDPKKLLQDQSYLESVCFYDRTYICGINNNEQSMGDMYIATTKAMVYANDSMADEEKEKAYKKSLDFMLDVYFEKRGCSKESGKKIVSWYERRGTFENAVREVITDMYFQLPTFDFLKAASGPGARSRPRLLYFDHYPGFLRTSPSAKGMPHGLDVAYLFDYDIKNLGISLEEPTEKVMRGRELRVKEQFISLTMALVKGRFIDEKPEPASRKADSCNVPDGPSGNQTREPYTSSLNPAGELFKSHEDLDIWPTWDLKKKTYLSFGDTPFIKAPFQVEKLTFWDKVCPVDDL</sequence>
<organism evidence="6 7">
    <name type="scientific">Aplysia californica</name>
    <name type="common">California sea hare</name>
    <dbReference type="NCBI Taxonomy" id="6500"/>
    <lineage>
        <taxon>Eukaryota</taxon>
        <taxon>Metazoa</taxon>
        <taxon>Spiralia</taxon>
        <taxon>Lophotrochozoa</taxon>
        <taxon>Mollusca</taxon>
        <taxon>Gastropoda</taxon>
        <taxon>Heterobranchia</taxon>
        <taxon>Euthyneura</taxon>
        <taxon>Tectipleura</taxon>
        <taxon>Aplysiida</taxon>
        <taxon>Aplysioidea</taxon>
        <taxon>Aplysiidae</taxon>
        <taxon>Aplysia</taxon>
    </lineage>
</organism>
<evidence type="ECO:0000256" key="3">
    <source>
        <dbReference type="RuleBase" id="RU361235"/>
    </source>
</evidence>
<evidence type="ECO:0000313" key="7">
    <source>
        <dbReference type="RefSeq" id="XP_012943848.2"/>
    </source>
</evidence>
<evidence type="ECO:0000313" key="6">
    <source>
        <dbReference type="Proteomes" id="UP000694888"/>
    </source>
</evidence>
<dbReference type="SUPFAM" id="SSF53474">
    <property type="entry name" value="alpha/beta-Hydrolases"/>
    <property type="match status" value="1"/>
</dbReference>
<dbReference type="Gene3D" id="3.40.50.1820">
    <property type="entry name" value="alpha/beta hydrolase"/>
    <property type="match status" value="1"/>
</dbReference>
<dbReference type="PROSITE" id="PS00122">
    <property type="entry name" value="CARBOXYLESTERASE_B_1"/>
    <property type="match status" value="1"/>
</dbReference>
<dbReference type="Pfam" id="PF00135">
    <property type="entry name" value="COesterase"/>
    <property type="match status" value="1"/>
</dbReference>
<evidence type="ECO:0000256" key="1">
    <source>
        <dbReference type="ARBA" id="ARBA00005964"/>
    </source>
</evidence>
<name>A0ABM1AA96_APLCA</name>
<keyword evidence="2 3" id="KW-0378">Hydrolase</keyword>
<evidence type="ECO:0000259" key="5">
    <source>
        <dbReference type="Pfam" id="PF00135"/>
    </source>
</evidence>
<reference evidence="7" key="1">
    <citation type="submission" date="2025-08" db="UniProtKB">
        <authorList>
            <consortium name="RefSeq"/>
        </authorList>
    </citation>
    <scope>IDENTIFICATION</scope>
</reference>
<evidence type="ECO:0000256" key="4">
    <source>
        <dbReference type="SAM" id="MobiDB-lite"/>
    </source>
</evidence>
<gene>
    <name evidence="7" type="primary">LOC101846184</name>
</gene>
<dbReference type="PANTHER" id="PTHR11559">
    <property type="entry name" value="CARBOXYLESTERASE"/>
    <property type="match status" value="1"/>
</dbReference>
<accession>A0ABM1AA96</accession>
<dbReference type="Proteomes" id="UP000694888">
    <property type="component" value="Unplaced"/>
</dbReference>
<keyword evidence="6" id="KW-1185">Reference proteome</keyword>
<dbReference type="GeneID" id="101846184"/>
<comment type="similarity">
    <text evidence="1 3">Belongs to the type-B carboxylesterase/lipase family.</text>
</comment>
<dbReference type="InterPro" id="IPR050309">
    <property type="entry name" value="Type-B_Carboxylest/Lipase"/>
</dbReference>
<proteinExistence type="inferred from homology"/>
<dbReference type="RefSeq" id="XP_012943848.2">
    <property type="nucleotide sequence ID" value="XM_013088394.2"/>
</dbReference>
<protein>
    <recommendedName>
        <fullName evidence="3">Carboxylic ester hydrolase</fullName>
        <ecNumber evidence="3">3.1.1.-</ecNumber>
    </recommendedName>
</protein>
<dbReference type="InterPro" id="IPR002018">
    <property type="entry name" value="CarbesteraseB"/>
</dbReference>
<dbReference type="InterPro" id="IPR019826">
    <property type="entry name" value="Carboxylesterase_B_AS"/>
</dbReference>
<dbReference type="EC" id="3.1.1.-" evidence="3"/>
<dbReference type="InterPro" id="IPR029058">
    <property type="entry name" value="AB_hydrolase_fold"/>
</dbReference>
<feature type="domain" description="Carboxylesterase type B" evidence="5">
    <location>
        <begin position="5"/>
        <end position="398"/>
    </location>
</feature>
<evidence type="ECO:0000256" key="2">
    <source>
        <dbReference type="ARBA" id="ARBA00022801"/>
    </source>
</evidence>
<feature type="compositionally biased region" description="Polar residues" evidence="4">
    <location>
        <begin position="429"/>
        <end position="442"/>
    </location>
</feature>
<feature type="region of interest" description="Disordered" evidence="4">
    <location>
        <begin position="413"/>
        <end position="442"/>
    </location>
</feature>